<sequence length="354" mass="39859">MPVHGLAATVARLLPREDWYDDEEESNCIYVEPGPNGNVPITACNSYYNYDPQFAPAVAVAVIFGIFTGIHVFEAIVFKKRYMWVLIMGALWETLGFVIHSLGARDQQQLGYALAWNLLFLLAPLWINAFVYMTFARMVHYWHPKNKVAGLRATAIASWFVFADILSFIIQGVGGIMAGPDGDANIIRIGLNIYLAGMGVQQFFIIIFLGLMVAFQRHCTRTSAEYSADDRKRSWKPLLFALYAVLVCITVRIIFRLAEFAGGVTPDNPIPFHEEYIYALDCFPMMVALLILAIYHPGRYLVGPDSEFPRLSRKEKKAAKREKKAAKREKKEAKKQAKEQKGHEEAAAPMSLAP</sequence>
<dbReference type="GeneID" id="98179255"/>
<evidence type="ECO:0000256" key="3">
    <source>
        <dbReference type="ARBA" id="ARBA00022989"/>
    </source>
</evidence>
<keyword evidence="3 6" id="KW-1133">Transmembrane helix</keyword>
<keyword evidence="2 6" id="KW-0812">Transmembrane</keyword>
<feature type="transmembrane region" description="Helical" evidence="6">
    <location>
        <begin position="82"/>
        <end position="102"/>
    </location>
</feature>
<feature type="region of interest" description="Disordered" evidence="5">
    <location>
        <begin position="307"/>
        <end position="354"/>
    </location>
</feature>
<evidence type="ECO:0000313" key="7">
    <source>
        <dbReference type="EMBL" id="GAB1318302.1"/>
    </source>
</evidence>
<feature type="compositionally biased region" description="Basic and acidic residues" evidence="5">
    <location>
        <begin position="329"/>
        <end position="346"/>
    </location>
</feature>
<evidence type="ECO:0000313" key="8">
    <source>
        <dbReference type="Proteomes" id="UP001628179"/>
    </source>
</evidence>
<name>A0ABQ0GKK5_9PEZI</name>
<dbReference type="Pfam" id="PF04479">
    <property type="entry name" value="RTA1"/>
    <property type="match status" value="1"/>
</dbReference>
<keyword evidence="4 6" id="KW-0472">Membrane</keyword>
<comment type="caution">
    <text evidence="7">The sequence shown here is derived from an EMBL/GenBank/DDBJ whole genome shotgun (WGS) entry which is preliminary data.</text>
</comment>
<feature type="transmembrane region" description="Helical" evidence="6">
    <location>
        <begin position="235"/>
        <end position="255"/>
    </location>
</feature>
<proteinExistence type="predicted"/>
<feature type="transmembrane region" description="Helical" evidence="6">
    <location>
        <begin position="156"/>
        <end position="179"/>
    </location>
</feature>
<dbReference type="PANTHER" id="PTHR31465:SF15">
    <property type="entry name" value="LIPID TRANSPORTER ATNI-RELATED"/>
    <property type="match status" value="1"/>
</dbReference>
<feature type="transmembrane region" description="Helical" evidence="6">
    <location>
        <begin position="191"/>
        <end position="215"/>
    </location>
</feature>
<feature type="compositionally biased region" description="Basic residues" evidence="5">
    <location>
        <begin position="313"/>
        <end position="328"/>
    </location>
</feature>
<keyword evidence="8" id="KW-1185">Reference proteome</keyword>
<evidence type="ECO:0000256" key="2">
    <source>
        <dbReference type="ARBA" id="ARBA00022692"/>
    </source>
</evidence>
<protein>
    <submittedName>
        <fullName evidence="7">RTA1 like protein-domain-containing protein</fullName>
    </submittedName>
</protein>
<dbReference type="RefSeq" id="XP_070920033.1">
    <property type="nucleotide sequence ID" value="XM_071063932.1"/>
</dbReference>
<dbReference type="PANTHER" id="PTHR31465">
    <property type="entry name" value="PROTEIN RTA1-RELATED"/>
    <property type="match status" value="1"/>
</dbReference>
<evidence type="ECO:0000256" key="6">
    <source>
        <dbReference type="SAM" id="Phobius"/>
    </source>
</evidence>
<dbReference type="InterPro" id="IPR007568">
    <property type="entry name" value="RTA1"/>
</dbReference>
<accession>A0ABQ0GKK5</accession>
<dbReference type="EMBL" id="BAAFSV010000004">
    <property type="protein sequence ID" value="GAB1318302.1"/>
    <property type="molecule type" value="Genomic_DNA"/>
</dbReference>
<reference evidence="7 8" key="1">
    <citation type="submission" date="2024-09" db="EMBL/GenBank/DDBJ databases">
        <title>Itraconazole resistance in Madurella fahalii resulting from another homologue of gene encoding cytochrome P450 14-alpha sterol demethylase (CYP51).</title>
        <authorList>
            <person name="Yoshioka I."/>
            <person name="Fahal A.H."/>
            <person name="Kaneko S."/>
            <person name="Yaguchi T."/>
        </authorList>
    </citation>
    <scope>NUCLEOTIDE SEQUENCE [LARGE SCALE GENOMIC DNA]</scope>
    <source>
        <strain evidence="7 8">IFM 68171</strain>
    </source>
</reference>
<evidence type="ECO:0000256" key="4">
    <source>
        <dbReference type="ARBA" id="ARBA00023136"/>
    </source>
</evidence>
<feature type="transmembrane region" description="Helical" evidence="6">
    <location>
        <begin position="54"/>
        <end position="73"/>
    </location>
</feature>
<feature type="transmembrane region" description="Helical" evidence="6">
    <location>
        <begin position="114"/>
        <end position="135"/>
    </location>
</feature>
<feature type="transmembrane region" description="Helical" evidence="6">
    <location>
        <begin position="275"/>
        <end position="295"/>
    </location>
</feature>
<evidence type="ECO:0000256" key="5">
    <source>
        <dbReference type="SAM" id="MobiDB-lite"/>
    </source>
</evidence>
<gene>
    <name evidence="7" type="ORF">MFIFM68171_08512</name>
</gene>
<dbReference type="Proteomes" id="UP001628179">
    <property type="component" value="Unassembled WGS sequence"/>
</dbReference>
<comment type="subcellular location">
    <subcellularLocation>
        <location evidence="1">Membrane</location>
        <topology evidence="1">Multi-pass membrane protein</topology>
    </subcellularLocation>
</comment>
<organism evidence="7 8">
    <name type="scientific">Madurella fahalii</name>
    <dbReference type="NCBI Taxonomy" id="1157608"/>
    <lineage>
        <taxon>Eukaryota</taxon>
        <taxon>Fungi</taxon>
        <taxon>Dikarya</taxon>
        <taxon>Ascomycota</taxon>
        <taxon>Pezizomycotina</taxon>
        <taxon>Sordariomycetes</taxon>
        <taxon>Sordariomycetidae</taxon>
        <taxon>Sordariales</taxon>
        <taxon>Sordariales incertae sedis</taxon>
        <taxon>Madurella</taxon>
    </lineage>
</organism>
<evidence type="ECO:0000256" key="1">
    <source>
        <dbReference type="ARBA" id="ARBA00004141"/>
    </source>
</evidence>